<feature type="compositionally biased region" description="Polar residues" evidence="1">
    <location>
        <begin position="1"/>
        <end position="11"/>
    </location>
</feature>
<dbReference type="Proteomes" id="UP001189122">
    <property type="component" value="Unassembled WGS sequence"/>
</dbReference>
<comment type="caution">
    <text evidence="2">The sequence shown here is derived from an EMBL/GenBank/DDBJ whole genome shotgun (WGS) entry which is preliminary data.</text>
</comment>
<reference evidence="3" key="1">
    <citation type="journal article" date="2020" name="Sci. Rep.">
        <title>Chromosome-scale genome assembly for the duckweed Spirodela intermedia, integrating cytogenetic maps, PacBio and Oxford Nanopore libraries.</title>
        <authorList>
            <person name="Hoang P.T.N."/>
            <person name="Fiebig A."/>
            <person name="Novak P."/>
            <person name="Macas J."/>
            <person name="Cao H.X."/>
            <person name="Stepanenko A."/>
            <person name="Chen G."/>
            <person name="Borisjuk N."/>
            <person name="Scholz U."/>
            <person name="Schubert I."/>
        </authorList>
    </citation>
    <scope>NUCLEOTIDE SEQUENCE [LARGE SCALE GENOMIC DNA]</scope>
</reference>
<evidence type="ECO:0000313" key="2">
    <source>
        <dbReference type="EMBL" id="CAA6674925.1"/>
    </source>
</evidence>
<sequence>MSSSGAETTSIPRRRRWGRSRAGPSGAPVAGSRTGKRRAPGRIGVTGRSGTGGTRRRRRGGRGRRRRRT</sequence>
<name>A0ABN7EB45_SPIIN</name>
<feature type="compositionally biased region" description="Basic residues" evidence="1">
    <location>
        <begin position="54"/>
        <end position="69"/>
    </location>
</feature>
<feature type="region of interest" description="Disordered" evidence="1">
    <location>
        <begin position="1"/>
        <end position="69"/>
    </location>
</feature>
<gene>
    <name evidence="2" type="ORF">SI7747_UN021283</name>
</gene>
<accession>A0ABN7EB45</accession>
<proteinExistence type="predicted"/>
<organism evidence="2 3">
    <name type="scientific">Spirodela intermedia</name>
    <name type="common">Intermediate duckweed</name>
    <dbReference type="NCBI Taxonomy" id="51605"/>
    <lineage>
        <taxon>Eukaryota</taxon>
        <taxon>Viridiplantae</taxon>
        <taxon>Streptophyta</taxon>
        <taxon>Embryophyta</taxon>
        <taxon>Tracheophyta</taxon>
        <taxon>Spermatophyta</taxon>
        <taxon>Magnoliopsida</taxon>
        <taxon>Liliopsida</taxon>
        <taxon>Araceae</taxon>
        <taxon>Lemnoideae</taxon>
        <taxon>Spirodela</taxon>
    </lineage>
</organism>
<protein>
    <submittedName>
        <fullName evidence="2">Uncharacterized protein</fullName>
    </submittedName>
</protein>
<evidence type="ECO:0000256" key="1">
    <source>
        <dbReference type="SAM" id="MobiDB-lite"/>
    </source>
</evidence>
<dbReference type="EMBL" id="CACRZD030000177">
    <property type="protein sequence ID" value="CAA6674925.1"/>
    <property type="molecule type" value="Genomic_DNA"/>
</dbReference>
<keyword evidence="3" id="KW-1185">Reference proteome</keyword>
<evidence type="ECO:0000313" key="3">
    <source>
        <dbReference type="Proteomes" id="UP001189122"/>
    </source>
</evidence>